<dbReference type="EMBL" id="MLAK01001060">
    <property type="protein sequence ID" value="OHS98326.1"/>
    <property type="molecule type" value="Genomic_DNA"/>
</dbReference>
<dbReference type="EMBL" id="MLAK01001060">
    <property type="protein sequence ID" value="OHS98327.1"/>
    <property type="molecule type" value="Genomic_DNA"/>
</dbReference>
<evidence type="ECO:0000313" key="2">
    <source>
        <dbReference type="EMBL" id="OHS98327.1"/>
    </source>
</evidence>
<reference evidence="2" key="2">
    <citation type="submission" date="2016-10" db="EMBL/GenBank/DDBJ databases">
        <authorList>
            <person name="de Groot N.N."/>
        </authorList>
    </citation>
    <scope>NUCLEOTIDE SEQUENCE [LARGE SCALE GENOMIC DNA]</scope>
    <source>
        <strain evidence="2">K</strain>
    </source>
</reference>
<dbReference type="AlphaFoldDB" id="A0A1J4JIZ5"/>
<protein>
    <submittedName>
        <fullName evidence="2">Uncharacterized protein</fullName>
    </submittedName>
</protein>
<organism evidence="2 3">
    <name type="scientific">Tritrichomonas foetus</name>
    <dbReference type="NCBI Taxonomy" id="1144522"/>
    <lineage>
        <taxon>Eukaryota</taxon>
        <taxon>Metamonada</taxon>
        <taxon>Parabasalia</taxon>
        <taxon>Tritrichomonadida</taxon>
        <taxon>Tritrichomonadidae</taxon>
        <taxon>Tritrichomonas</taxon>
    </lineage>
</organism>
<evidence type="ECO:0000313" key="1">
    <source>
        <dbReference type="EMBL" id="OHS98326.1"/>
    </source>
</evidence>
<dbReference type="RefSeq" id="XP_068351463.1">
    <property type="nucleotide sequence ID" value="XM_068494558.1"/>
</dbReference>
<dbReference type="Proteomes" id="UP000179807">
    <property type="component" value="Unassembled WGS sequence"/>
</dbReference>
<dbReference type="GeneID" id="94829262"/>
<evidence type="ECO:0000313" key="3">
    <source>
        <dbReference type="Proteomes" id="UP000179807"/>
    </source>
</evidence>
<dbReference type="VEuPathDB" id="TrichDB:TRFO_08895"/>
<dbReference type="VEuPathDB" id="TrichDB:TRFO_08892"/>
<accession>A0A1J4JIZ5</accession>
<gene>
    <name evidence="1" type="ORF">TRFO_08892</name>
    <name evidence="2" type="ORF">TRFO_08895</name>
</gene>
<sequence>MDPQSAMKVIELFQNLHNGCKSIKNIRTYLQNRANLCVINPNLIPNAPQPNIPRNQAINAPNQNRNNFFDDGRLFREIEEIQYAIDNNAPIPPYINIDNTINHANYYISSNLHQMNYEFSRPNVNLTKCVAQFVQKKMNEVKCRFNQMTNSITNFLSSDKVSFGVSVAYCIINVYHVIVNTEFVEELRFNHVIINKILNIVDSIVGVVETTLGIYSIAKVIYDVYKFIS</sequence>
<name>A0A1J4JIZ5_9EUKA</name>
<comment type="caution">
    <text evidence="2">The sequence shown here is derived from an EMBL/GenBank/DDBJ whole genome shotgun (WGS) entry which is preliminary data.</text>
</comment>
<reference evidence="3" key="1">
    <citation type="submission" date="2016-10" db="EMBL/GenBank/DDBJ databases">
        <authorList>
            <person name="Benchimol M."/>
            <person name="Almeida L.G."/>
            <person name="Vasconcelos A.T."/>
            <person name="Perreira-Neves A."/>
            <person name="Rosa I.A."/>
            <person name="Tasca T."/>
            <person name="Bogo M.R."/>
            <person name="de Souza W."/>
        </authorList>
    </citation>
    <scope>NUCLEOTIDE SEQUENCE [LARGE SCALE GENOMIC DNA]</scope>
    <source>
        <strain evidence="3">K</strain>
    </source>
</reference>
<proteinExistence type="predicted"/>
<keyword evidence="3" id="KW-1185">Reference proteome</keyword>